<name>A0A128F1I4_9GAMM</name>
<evidence type="ECO:0000313" key="3">
    <source>
        <dbReference type="Proteomes" id="UP000071641"/>
    </source>
</evidence>
<organism evidence="2 3">
    <name type="scientific">Grimontia celer</name>
    <dbReference type="NCBI Taxonomy" id="1796497"/>
    <lineage>
        <taxon>Bacteria</taxon>
        <taxon>Pseudomonadati</taxon>
        <taxon>Pseudomonadota</taxon>
        <taxon>Gammaproteobacteria</taxon>
        <taxon>Vibrionales</taxon>
        <taxon>Vibrionaceae</taxon>
        <taxon>Grimontia</taxon>
    </lineage>
</organism>
<feature type="transmembrane region" description="Helical" evidence="1">
    <location>
        <begin position="80"/>
        <end position="98"/>
    </location>
</feature>
<accession>A0A128F1I4</accession>
<evidence type="ECO:0000313" key="2">
    <source>
        <dbReference type="EMBL" id="CZF80653.1"/>
    </source>
</evidence>
<proteinExistence type="predicted"/>
<dbReference type="Proteomes" id="UP000071641">
    <property type="component" value="Unassembled WGS sequence"/>
</dbReference>
<dbReference type="AlphaFoldDB" id="A0A128F1I4"/>
<keyword evidence="3" id="KW-1185">Reference proteome</keyword>
<keyword evidence="1" id="KW-0472">Membrane</keyword>
<reference evidence="3" key="1">
    <citation type="submission" date="2016-02" db="EMBL/GenBank/DDBJ databases">
        <authorList>
            <person name="Rodrigo-Torres Lidia"/>
            <person name="Arahal R.David."/>
        </authorList>
    </citation>
    <scope>NUCLEOTIDE SEQUENCE [LARGE SCALE GENOMIC DNA]</scope>
    <source>
        <strain evidence="3">CECT 9029</strain>
    </source>
</reference>
<sequence length="118" mass="13510">MDLKGLEKYLALNHIDFKAATDNDGLLINLGFLVGRVHVRYEEDTKTFNFNDKPRWVIQIVLMALMLYFLATNFTIYSQLQLYTCIAVTVAMFGIFGYKESRIKKLKDAVKEDSSSAS</sequence>
<dbReference type="OrthoDB" id="5884280at2"/>
<dbReference type="STRING" id="1796497.GCE9029_02121"/>
<keyword evidence="1" id="KW-0812">Transmembrane</keyword>
<gene>
    <name evidence="2" type="ORF">GCE9029_02121</name>
</gene>
<dbReference type="EMBL" id="FIZX01000002">
    <property type="protein sequence ID" value="CZF80653.1"/>
    <property type="molecule type" value="Genomic_DNA"/>
</dbReference>
<keyword evidence="1" id="KW-1133">Transmembrane helix</keyword>
<dbReference type="RefSeq" id="WP_062663233.1">
    <property type="nucleotide sequence ID" value="NZ_FIZX01000002.1"/>
</dbReference>
<evidence type="ECO:0000256" key="1">
    <source>
        <dbReference type="SAM" id="Phobius"/>
    </source>
</evidence>
<feature type="transmembrane region" description="Helical" evidence="1">
    <location>
        <begin position="56"/>
        <end position="74"/>
    </location>
</feature>
<protein>
    <submittedName>
        <fullName evidence="2">Uncharacterized protein</fullName>
    </submittedName>
</protein>